<dbReference type="InterPro" id="IPR007498">
    <property type="entry name" value="PqiA-like"/>
</dbReference>
<name>A0A6B2JZH2_9RHOB</name>
<organism evidence="2 3">
    <name type="scientific">Pseudoroseicyclus tamaricis</name>
    <dbReference type="NCBI Taxonomy" id="2705421"/>
    <lineage>
        <taxon>Bacteria</taxon>
        <taxon>Pseudomonadati</taxon>
        <taxon>Pseudomonadota</taxon>
        <taxon>Alphaproteobacteria</taxon>
        <taxon>Rhodobacterales</taxon>
        <taxon>Paracoccaceae</taxon>
        <taxon>Pseudoroseicyclus</taxon>
    </lineage>
</organism>
<keyword evidence="1" id="KW-0812">Transmembrane</keyword>
<dbReference type="Pfam" id="PF04403">
    <property type="entry name" value="PqiA"/>
    <property type="match status" value="1"/>
</dbReference>
<gene>
    <name evidence="2" type="ORF">GZA08_11890</name>
</gene>
<proteinExistence type="predicted"/>
<dbReference type="Gene3D" id="2.30.30.380">
    <property type="entry name" value="Zn-finger domain of Sec23/24"/>
    <property type="match status" value="1"/>
</dbReference>
<sequence length="210" mass="22533">MDISATQTDDLIACPNCDVLYRIKAPARGERARCGRCHEVLITPRLGAEGRIIALALAVLILTIGALSFPFLTIRAAGVSHSASIFSAAAAFSGGPFFLLSFAVLCLIVLVPVGRVLLLLYVFVPLARGRGVGPLTKQAFTLAERMRPWSMAEIFAIGCAVALVKVADLAEIAFGPAFWMFALLTLLVVAQDSLICRWTIWDALDKEAEA</sequence>
<accession>A0A6B2JZH2</accession>
<feature type="transmembrane region" description="Helical" evidence="1">
    <location>
        <begin position="172"/>
        <end position="190"/>
    </location>
</feature>
<evidence type="ECO:0000313" key="3">
    <source>
        <dbReference type="Proteomes" id="UP000474757"/>
    </source>
</evidence>
<feature type="transmembrane region" description="Helical" evidence="1">
    <location>
        <begin position="148"/>
        <end position="166"/>
    </location>
</feature>
<dbReference type="AlphaFoldDB" id="A0A6B2JZH2"/>
<evidence type="ECO:0000313" key="2">
    <source>
        <dbReference type="EMBL" id="NDV01664.1"/>
    </source>
</evidence>
<feature type="transmembrane region" description="Helical" evidence="1">
    <location>
        <begin position="97"/>
        <end position="127"/>
    </location>
</feature>
<keyword evidence="3" id="KW-1185">Reference proteome</keyword>
<feature type="transmembrane region" description="Helical" evidence="1">
    <location>
        <begin position="52"/>
        <end position="77"/>
    </location>
</feature>
<protein>
    <submittedName>
        <fullName evidence="2">Paraquat-inducible protein A</fullName>
    </submittedName>
</protein>
<dbReference type="EMBL" id="JAAGAB010000003">
    <property type="protein sequence ID" value="NDV01664.1"/>
    <property type="molecule type" value="Genomic_DNA"/>
</dbReference>
<keyword evidence="1" id="KW-1133">Transmembrane helix</keyword>
<dbReference type="Proteomes" id="UP000474757">
    <property type="component" value="Unassembled WGS sequence"/>
</dbReference>
<reference evidence="2 3" key="1">
    <citation type="submission" date="2020-02" db="EMBL/GenBank/DDBJ databases">
        <title>Pseudoroseicyclus tamarix, sp. nov., isolated from offshore sediment of a Tamarix chinensis forest.</title>
        <authorList>
            <person name="Gai Y."/>
        </authorList>
    </citation>
    <scope>NUCLEOTIDE SEQUENCE [LARGE SCALE GENOMIC DNA]</scope>
    <source>
        <strain evidence="2 3">CLL3-39</strain>
    </source>
</reference>
<evidence type="ECO:0000256" key="1">
    <source>
        <dbReference type="SAM" id="Phobius"/>
    </source>
</evidence>
<keyword evidence="1" id="KW-0472">Membrane</keyword>
<comment type="caution">
    <text evidence="2">The sequence shown here is derived from an EMBL/GenBank/DDBJ whole genome shotgun (WGS) entry which is preliminary data.</text>
</comment>